<comment type="caution">
    <text evidence="1">The sequence shown here is derived from an EMBL/GenBank/DDBJ whole genome shotgun (WGS) entry which is preliminary data.</text>
</comment>
<dbReference type="Proteomes" id="UP000652761">
    <property type="component" value="Unassembled WGS sequence"/>
</dbReference>
<evidence type="ECO:0000313" key="1">
    <source>
        <dbReference type="EMBL" id="MQL78375.1"/>
    </source>
</evidence>
<sequence length="184" mass="19900">MHRREQMLPPRLGPEMAHGLQQLQAKVVNLKFYGRGRGCSSDLSSLWGSSSPPAPPPAPASYCNTAIDVIRDGGKKISAKFMVAGGSLPPKFWSGNSSQWLASALVRLATCSRSTPACSPSLTCGGGLWLGCNWKELSPLPDLANLFHRIRAFFSDESRSAPPPPPSEETWLMGFVRSTVDVYP</sequence>
<dbReference type="AlphaFoldDB" id="A0A843U4L6"/>
<keyword evidence="2" id="KW-1185">Reference proteome</keyword>
<name>A0A843U4L6_COLES</name>
<organism evidence="1 2">
    <name type="scientific">Colocasia esculenta</name>
    <name type="common">Wild taro</name>
    <name type="synonym">Arum esculentum</name>
    <dbReference type="NCBI Taxonomy" id="4460"/>
    <lineage>
        <taxon>Eukaryota</taxon>
        <taxon>Viridiplantae</taxon>
        <taxon>Streptophyta</taxon>
        <taxon>Embryophyta</taxon>
        <taxon>Tracheophyta</taxon>
        <taxon>Spermatophyta</taxon>
        <taxon>Magnoliopsida</taxon>
        <taxon>Liliopsida</taxon>
        <taxon>Araceae</taxon>
        <taxon>Aroideae</taxon>
        <taxon>Colocasieae</taxon>
        <taxon>Colocasia</taxon>
    </lineage>
</organism>
<evidence type="ECO:0000313" key="2">
    <source>
        <dbReference type="Proteomes" id="UP000652761"/>
    </source>
</evidence>
<gene>
    <name evidence="1" type="ORF">Taro_010789</name>
</gene>
<reference evidence="1" key="1">
    <citation type="submission" date="2017-07" db="EMBL/GenBank/DDBJ databases">
        <title>Taro Niue Genome Assembly and Annotation.</title>
        <authorList>
            <person name="Atibalentja N."/>
            <person name="Keating K."/>
            <person name="Fields C.J."/>
        </authorList>
    </citation>
    <scope>NUCLEOTIDE SEQUENCE</scope>
    <source>
        <strain evidence="1">Niue_2</strain>
        <tissue evidence="1">Leaf</tissue>
    </source>
</reference>
<protein>
    <submittedName>
        <fullName evidence="1">Uncharacterized protein</fullName>
    </submittedName>
</protein>
<proteinExistence type="predicted"/>
<dbReference type="EMBL" id="NMUH01000396">
    <property type="protein sequence ID" value="MQL78375.1"/>
    <property type="molecule type" value="Genomic_DNA"/>
</dbReference>
<accession>A0A843U4L6</accession>